<accession>A0ABV5KDR6</accession>
<evidence type="ECO:0000313" key="1">
    <source>
        <dbReference type="EMBL" id="MFB9314845.1"/>
    </source>
</evidence>
<proteinExistence type="predicted"/>
<dbReference type="EMBL" id="JBHMDG010000026">
    <property type="protein sequence ID" value="MFB9314845.1"/>
    <property type="molecule type" value="Genomic_DNA"/>
</dbReference>
<evidence type="ECO:0000313" key="2">
    <source>
        <dbReference type="Proteomes" id="UP001589750"/>
    </source>
</evidence>
<reference evidence="1 2" key="1">
    <citation type="submission" date="2024-09" db="EMBL/GenBank/DDBJ databases">
        <authorList>
            <person name="Sun Q."/>
            <person name="Mori K."/>
        </authorList>
    </citation>
    <scope>NUCLEOTIDE SEQUENCE [LARGE SCALE GENOMIC DNA]</scope>
    <source>
        <strain evidence="1 2">JCM 9626</strain>
    </source>
</reference>
<protein>
    <submittedName>
        <fullName evidence="1">Uncharacterized protein</fullName>
    </submittedName>
</protein>
<dbReference type="Proteomes" id="UP001589750">
    <property type="component" value="Unassembled WGS sequence"/>
</dbReference>
<keyword evidence="2" id="KW-1185">Reference proteome</keyword>
<sequence length="56" mass="5991">MTFLLVLAVLAVAGIVGSLRCLFYDGPARPPRSHRIDPDFVAPAARATYGSFDRAA</sequence>
<gene>
    <name evidence="1" type="ORF">ACFFRI_17435</name>
</gene>
<name>A0ABV5KDR6_9ACTN</name>
<dbReference type="RefSeq" id="WP_170215397.1">
    <property type="nucleotide sequence ID" value="NZ_JBHMDG010000026.1"/>
</dbReference>
<comment type="caution">
    <text evidence="1">The sequence shown here is derived from an EMBL/GenBank/DDBJ whole genome shotgun (WGS) entry which is preliminary data.</text>
</comment>
<organism evidence="1 2">
    <name type="scientific">Nocardioides plantarum</name>
    <dbReference type="NCBI Taxonomy" id="29299"/>
    <lineage>
        <taxon>Bacteria</taxon>
        <taxon>Bacillati</taxon>
        <taxon>Actinomycetota</taxon>
        <taxon>Actinomycetes</taxon>
        <taxon>Propionibacteriales</taxon>
        <taxon>Nocardioidaceae</taxon>
        <taxon>Nocardioides</taxon>
    </lineage>
</organism>